<name>A0A9D2N2V3_9FIRM</name>
<reference evidence="2" key="2">
    <citation type="submission" date="2021-04" db="EMBL/GenBank/DDBJ databases">
        <authorList>
            <person name="Gilroy R."/>
        </authorList>
    </citation>
    <scope>NUCLEOTIDE SEQUENCE</scope>
    <source>
        <strain evidence="2">CHK180-15479</strain>
    </source>
</reference>
<evidence type="ECO:0000313" key="2">
    <source>
        <dbReference type="EMBL" id="HJC06566.1"/>
    </source>
</evidence>
<protein>
    <submittedName>
        <fullName evidence="2">Phage late control D family protein</fullName>
    </submittedName>
</protein>
<feature type="compositionally biased region" description="Gly residues" evidence="1">
    <location>
        <begin position="490"/>
        <end position="534"/>
    </location>
</feature>
<comment type="caution">
    <text evidence="2">The sequence shown here is derived from an EMBL/GenBank/DDBJ whole genome shotgun (WGS) entry which is preliminary data.</text>
</comment>
<evidence type="ECO:0000256" key="1">
    <source>
        <dbReference type="SAM" id="MobiDB-lite"/>
    </source>
</evidence>
<dbReference type="Gene3D" id="3.55.50.10">
    <property type="entry name" value="Baseplate protein-like domains"/>
    <property type="match status" value="1"/>
</dbReference>
<dbReference type="Proteomes" id="UP000823910">
    <property type="component" value="Unassembled WGS sequence"/>
</dbReference>
<dbReference type="SUPFAM" id="SSF69279">
    <property type="entry name" value="Phage tail proteins"/>
    <property type="match status" value="1"/>
</dbReference>
<accession>A0A9D2N2V3</accession>
<feature type="region of interest" description="Disordered" evidence="1">
    <location>
        <begin position="486"/>
        <end position="548"/>
    </location>
</feature>
<organism evidence="2 3">
    <name type="scientific">Candidatus Enterocloster excrementipullorum</name>
    <dbReference type="NCBI Taxonomy" id="2838559"/>
    <lineage>
        <taxon>Bacteria</taxon>
        <taxon>Bacillati</taxon>
        <taxon>Bacillota</taxon>
        <taxon>Clostridia</taxon>
        <taxon>Lachnospirales</taxon>
        <taxon>Lachnospiraceae</taxon>
        <taxon>Enterocloster</taxon>
    </lineage>
</organism>
<reference evidence="2" key="1">
    <citation type="journal article" date="2021" name="PeerJ">
        <title>Extensive microbial diversity within the chicken gut microbiome revealed by metagenomics and culture.</title>
        <authorList>
            <person name="Gilroy R."/>
            <person name="Ravi A."/>
            <person name="Getino M."/>
            <person name="Pursley I."/>
            <person name="Horton D.L."/>
            <person name="Alikhan N.F."/>
            <person name="Baker D."/>
            <person name="Gharbi K."/>
            <person name="Hall N."/>
            <person name="Watson M."/>
            <person name="Adriaenssens E.M."/>
            <person name="Foster-Nyarko E."/>
            <person name="Jarju S."/>
            <person name="Secka A."/>
            <person name="Antonio M."/>
            <person name="Oren A."/>
            <person name="Chaudhuri R.R."/>
            <person name="La Ragione R."/>
            <person name="Hildebrand F."/>
            <person name="Pallen M.J."/>
        </authorList>
    </citation>
    <scope>NUCLEOTIDE SEQUENCE</scope>
    <source>
        <strain evidence="2">CHK180-15479</strain>
    </source>
</reference>
<gene>
    <name evidence="2" type="ORF">H9704_10510</name>
</gene>
<dbReference type="AlphaFoldDB" id="A0A9D2N2V3"/>
<dbReference type="EMBL" id="DWWT01000054">
    <property type="protein sequence ID" value="HJC06566.1"/>
    <property type="molecule type" value="Genomic_DNA"/>
</dbReference>
<proteinExistence type="predicted"/>
<sequence length="787" mass="84483">MRIPFCQLMIETEIQGILKIRGLSLTEALNSHAFLELECLLDEACYERAVSCTVKDSSAALLCGEETLFFGRLYKARTQKERGKWELHLTFVSASYEMDVLRRSRVFYRQGDRYADVIEKVSALYGDVRVWDKATGGAACPGTLLQYEETDWEFLKRLASHFSTFLIPDTSSESSRVYFGLPDIDNGKELWDKDFSIIQDMDAFYRMGKGMKQAYTAWRIVSPLSLRMGENLTFNGTRCTVVGIRLFTRQGELLREYTLRRREGLIIRQSFNYEILGISLPVTVTNRKDNQIQVEFDVNKPYPSEEPTRFYTYGIESSSFYCMPEVGSRAHVYFPNRDDWEAIGVHALNPGDGAGRNPSNKRFSSPTGAAMELSPSAYCFQSDSGGATRMIMGTDGNVTITGTDIIFSAGTSISIGAGKENTPKISFSSKGNQLFQAGSSSMALEDNFMLVADKAKLKAESGDMSAQAQAVRDEVTAGDGALMDAYNSQGAGGPGGGNFGLPGPGGGGLGLPGLGGGSGSLPGSGNGAGSGSGASGQQPAAESPWKWSFGPEYKYKPKATDNKTPAGWLDKSKNAEDSYKTTLYDNDPNNKDKIDKYRHTMSIARVSGSGSVFDESKSKEASGRSGLFYGSAYATPGAWKAQANAYAGLTEENKMPGVGIQGSASFSLVEMGLAGGFGTEDLNIHAGADVAAMKAEAKADAVLGFNEKGQFQAGVAGEAGAYMLEGSVSGGVTVAGAEINAKATGRLGFGLEGQAGFVDGKLKVKLGACFIFGGSVEFEIDISKWFS</sequence>
<evidence type="ECO:0000313" key="3">
    <source>
        <dbReference type="Proteomes" id="UP000823910"/>
    </source>
</evidence>